<organism evidence="1 2">
    <name type="scientific">Tumebacillus flagellatus</name>
    <dbReference type="NCBI Taxonomy" id="1157490"/>
    <lineage>
        <taxon>Bacteria</taxon>
        <taxon>Bacillati</taxon>
        <taxon>Bacillota</taxon>
        <taxon>Bacilli</taxon>
        <taxon>Bacillales</taxon>
        <taxon>Alicyclobacillaceae</taxon>
        <taxon>Tumebacillus</taxon>
    </lineage>
</organism>
<evidence type="ECO:0000313" key="1">
    <source>
        <dbReference type="EMBL" id="KEO83224.1"/>
    </source>
</evidence>
<dbReference type="AlphaFoldDB" id="A0A074LQ56"/>
<dbReference type="Proteomes" id="UP000027931">
    <property type="component" value="Unassembled WGS sequence"/>
</dbReference>
<dbReference type="OrthoDB" id="2382116at2"/>
<comment type="caution">
    <text evidence="1">The sequence shown here is derived from an EMBL/GenBank/DDBJ whole genome shotgun (WGS) entry which is preliminary data.</text>
</comment>
<gene>
    <name evidence="1" type="ORF">EL26_11060</name>
</gene>
<name>A0A074LQ56_9BACL</name>
<proteinExistence type="predicted"/>
<evidence type="ECO:0000313" key="2">
    <source>
        <dbReference type="Proteomes" id="UP000027931"/>
    </source>
</evidence>
<sequence>MFRGWLRKIVTGIAAFFLACLEALGSANLGYSMGPYVPHYVWTDYGMRIQMEQQEAHHREQTTIARLEGEVREEELRSAS</sequence>
<protein>
    <submittedName>
        <fullName evidence="1">Uncharacterized protein</fullName>
    </submittedName>
</protein>
<dbReference type="EMBL" id="JMIR01000013">
    <property type="protein sequence ID" value="KEO83224.1"/>
    <property type="molecule type" value="Genomic_DNA"/>
</dbReference>
<keyword evidence="2" id="KW-1185">Reference proteome</keyword>
<accession>A0A074LQ56</accession>
<dbReference type="RefSeq" id="WP_038087924.1">
    <property type="nucleotide sequence ID" value="NZ_JMIR01000013.1"/>
</dbReference>
<dbReference type="STRING" id="1157490.EL26_11060"/>
<dbReference type="PROSITE" id="PS51257">
    <property type="entry name" value="PROKAR_LIPOPROTEIN"/>
    <property type="match status" value="1"/>
</dbReference>
<reference evidence="1 2" key="1">
    <citation type="journal article" date="2013" name="Int. J. Syst. Evol. Microbiol.">
        <title>Tumebacillus flagellatus sp. nov., an alpha-amylase/pullulanase-producing bacterium isolated from cassava wastewater.</title>
        <authorList>
            <person name="Wang Q."/>
            <person name="Xie N."/>
            <person name="Qin Y."/>
            <person name="Shen N."/>
            <person name="Zhu J."/>
            <person name="Mi H."/>
            <person name="Huang R."/>
        </authorList>
    </citation>
    <scope>NUCLEOTIDE SEQUENCE [LARGE SCALE GENOMIC DNA]</scope>
    <source>
        <strain evidence="1 2">GST4</strain>
    </source>
</reference>